<evidence type="ECO:0000313" key="2">
    <source>
        <dbReference type="EMBL" id="KAJ8609486.1"/>
    </source>
</evidence>
<dbReference type="AlphaFoldDB" id="A0AAD7XNJ9"/>
<dbReference type="SUPFAM" id="SSF50729">
    <property type="entry name" value="PH domain-like"/>
    <property type="match status" value="1"/>
</dbReference>
<comment type="caution">
    <text evidence="2">The sequence shown here is derived from an EMBL/GenBank/DDBJ whole genome shotgun (WGS) entry which is preliminary data.</text>
</comment>
<dbReference type="PANTHER" id="PTHR31558">
    <property type="entry name" value="CW14 PROTEIN"/>
    <property type="match status" value="1"/>
</dbReference>
<dbReference type="Pfam" id="PF07059">
    <property type="entry name" value="EDR2_C"/>
    <property type="match status" value="1"/>
</dbReference>
<dbReference type="CDD" id="cd00821">
    <property type="entry name" value="PH"/>
    <property type="match status" value="1"/>
</dbReference>
<proteinExistence type="predicted"/>
<dbReference type="PROSITE" id="PS50003">
    <property type="entry name" value="PH_DOMAIN"/>
    <property type="match status" value="1"/>
</dbReference>
<accession>A0AAD7XNJ9</accession>
<name>A0AAD7XNJ9_9STRA</name>
<gene>
    <name evidence="2" type="ORF">CTAYLR_005439</name>
</gene>
<reference evidence="2" key="1">
    <citation type="submission" date="2023-01" db="EMBL/GenBank/DDBJ databases">
        <title>Metagenome sequencing of chrysophaentin producing Chrysophaeum taylorii.</title>
        <authorList>
            <person name="Davison J."/>
            <person name="Bewley C."/>
        </authorList>
    </citation>
    <scope>NUCLEOTIDE SEQUENCE</scope>
    <source>
        <strain evidence="2">NIES-1699</strain>
    </source>
</reference>
<protein>
    <recommendedName>
        <fullName evidence="1">PH domain-containing protein</fullName>
    </recommendedName>
</protein>
<dbReference type="Proteomes" id="UP001230188">
    <property type="component" value="Unassembled WGS sequence"/>
</dbReference>
<sequence>MSGSKKTWRGKLWKRRRRAHPWGGNWVKREFELADGVLSYGKTKAMELAGAAVLVPARAPSSAPTPFAFMVVTREQRWQLCATSDAELAAWRSRLAPLRSPSGGASEVVVKPPMVVVLPQNDKKSGDEKFRWHLMARVAACVVGALAWQSRLLALLVVAILGTRRIPAEGTSKSSPPLATDELEVRGEGLREVPVGATAAPNTWSKANASSFNVRQVGYAKTRQKAPSEDAIYEVVSVQVYDASTRIDRVAARLVLESNPSPDPDVPAIVVVNAQLPRDVGPLRADVDADGPGHSIVIVMRMTDRTRRELQDLTAVPAARRRALELLRDYCRLAPLERKDEPNVRGRFKVIAQIRNIDDVSLPRFATRYNGKPALVARTGTLYKGVNRGQPYLEMDINIHAFGYLARLGFHSLYHEFKHYVVSAGFTIEARRDAELPELILGACDLNFLS</sequence>
<evidence type="ECO:0000259" key="1">
    <source>
        <dbReference type="PROSITE" id="PS50003"/>
    </source>
</evidence>
<keyword evidence="3" id="KW-1185">Reference proteome</keyword>
<dbReference type="InterPro" id="IPR009769">
    <property type="entry name" value="EDR2_C"/>
</dbReference>
<organism evidence="2 3">
    <name type="scientific">Chrysophaeum taylorii</name>
    <dbReference type="NCBI Taxonomy" id="2483200"/>
    <lineage>
        <taxon>Eukaryota</taxon>
        <taxon>Sar</taxon>
        <taxon>Stramenopiles</taxon>
        <taxon>Ochrophyta</taxon>
        <taxon>Pelagophyceae</taxon>
        <taxon>Pelagomonadales</taxon>
        <taxon>Pelagomonadaceae</taxon>
        <taxon>Chrysophaeum</taxon>
    </lineage>
</organism>
<feature type="domain" description="PH" evidence="1">
    <location>
        <begin position="5"/>
        <end position="100"/>
    </location>
</feature>
<dbReference type="Gene3D" id="2.30.29.30">
    <property type="entry name" value="Pleckstrin-homology domain (PH domain)/Phosphotyrosine-binding domain (PTB)"/>
    <property type="match status" value="1"/>
</dbReference>
<dbReference type="InterPro" id="IPR011993">
    <property type="entry name" value="PH-like_dom_sf"/>
</dbReference>
<dbReference type="EMBL" id="JAQMWT010000139">
    <property type="protein sequence ID" value="KAJ8609486.1"/>
    <property type="molecule type" value="Genomic_DNA"/>
</dbReference>
<dbReference type="InterPro" id="IPR001849">
    <property type="entry name" value="PH_domain"/>
</dbReference>
<evidence type="ECO:0000313" key="3">
    <source>
        <dbReference type="Proteomes" id="UP001230188"/>
    </source>
</evidence>